<dbReference type="Proteomes" id="UP000507962">
    <property type="component" value="Unassembled WGS sequence"/>
</dbReference>
<evidence type="ECO:0000256" key="6">
    <source>
        <dbReference type="ARBA" id="ARBA00047422"/>
    </source>
</evidence>
<dbReference type="Gene3D" id="3.40.50.150">
    <property type="entry name" value="Vaccinia Virus protein VP39"/>
    <property type="match status" value="1"/>
</dbReference>
<dbReference type="PANTHER" id="PTHR10629">
    <property type="entry name" value="CYTOSINE-SPECIFIC METHYLTRANSFERASE"/>
    <property type="match status" value="1"/>
</dbReference>
<comment type="catalytic activity">
    <reaction evidence="6">
        <text>a 2'-deoxycytidine in DNA + S-adenosyl-L-methionine = a 5-methyl-2'-deoxycytidine in DNA + S-adenosyl-L-homocysteine + H(+)</text>
        <dbReference type="Rhea" id="RHEA:13681"/>
        <dbReference type="Rhea" id="RHEA-COMP:11369"/>
        <dbReference type="Rhea" id="RHEA-COMP:11370"/>
        <dbReference type="ChEBI" id="CHEBI:15378"/>
        <dbReference type="ChEBI" id="CHEBI:57856"/>
        <dbReference type="ChEBI" id="CHEBI:59789"/>
        <dbReference type="ChEBI" id="CHEBI:85452"/>
        <dbReference type="ChEBI" id="CHEBI:85454"/>
        <dbReference type="EC" id="2.1.1.37"/>
    </reaction>
</comment>
<gene>
    <name evidence="9" type="ORF">MSL71_5950</name>
</gene>
<evidence type="ECO:0000256" key="3">
    <source>
        <dbReference type="ARBA" id="ARBA00022679"/>
    </source>
</evidence>
<sequence length="519" mass="59867">MSIPIIDIFAGPGGLGEGFSQQGWKEGNPFFRICLSVEKSYPAFRTLKLRSFLRQFRYNDFPDEYYTFLQNNENPEKLYTLPKYEQQSRRAEEETWMETLRQDKSFHIKLDEKITKALQGKKCWVLIGGPPCQAYSLVGRSRNKGIKGYRPESDERHFLYQEYLRIIDVHRPSVFVMENVKGILSSKINGSAIFSKIRKDLTNPSKNNDCKYRIFSLTKKAKEFDKDGNPVFSDTDFIIKSEKYGIPQSRHRVILLGIREDLCPKGYVPPTLVEQNKLSVSDVLNLPPLRSGISRGSYTSNDWEEAIRSFPLADNIDTISEIAGKDVTETIKQKLDNISTPPNDMGGNFVNSTMYRAMNKQLRNWFLDYKINGVLNHSSRTHMRADLHRYFYAACFAEINEHSPRMHEFPEFLKPNHKNHNSGHFNDRFRVQLADQPSSTITSHIAKDGHYYIHYEARQCRSLTVREAARLQTFPDNYFFCGNRTEQYVQVGNAVPPLLAAKISCIVKEVLTQGKSNFG</sequence>
<dbReference type="Pfam" id="PF00145">
    <property type="entry name" value="DNA_methylase"/>
    <property type="match status" value="1"/>
</dbReference>
<keyword evidence="2 7" id="KW-0489">Methyltransferase</keyword>
<accession>A0A4U8YP21</accession>
<keyword evidence="10" id="KW-1185">Reference proteome</keyword>
<dbReference type="GO" id="GO:0044027">
    <property type="term" value="P:negative regulation of gene expression via chromosomal CpG island methylation"/>
    <property type="evidence" value="ECO:0007669"/>
    <property type="project" value="TreeGrafter"/>
</dbReference>
<keyword evidence="3 7" id="KW-0808">Transferase</keyword>
<evidence type="ECO:0000313" key="10">
    <source>
        <dbReference type="Proteomes" id="UP000507962"/>
    </source>
</evidence>
<dbReference type="EC" id="2.1.1.37" evidence="1"/>
<dbReference type="PANTHER" id="PTHR10629:SF52">
    <property type="entry name" value="DNA (CYTOSINE-5)-METHYLTRANSFERASE 1"/>
    <property type="match status" value="1"/>
</dbReference>
<evidence type="ECO:0000256" key="1">
    <source>
        <dbReference type="ARBA" id="ARBA00011975"/>
    </source>
</evidence>
<proteinExistence type="inferred from homology"/>
<dbReference type="EMBL" id="CAADHO010000001">
    <property type="protein sequence ID" value="VFQ42973.1"/>
    <property type="molecule type" value="Genomic_DNA"/>
</dbReference>
<dbReference type="GO" id="GO:0032259">
    <property type="term" value="P:methylation"/>
    <property type="evidence" value="ECO:0007669"/>
    <property type="project" value="UniProtKB-KW"/>
</dbReference>
<dbReference type="GO" id="GO:0003886">
    <property type="term" value="F:DNA (cytosine-5-)-methyltransferase activity"/>
    <property type="evidence" value="ECO:0007669"/>
    <property type="project" value="UniProtKB-EC"/>
</dbReference>
<dbReference type="PRINTS" id="PR00105">
    <property type="entry name" value="C5METTRFRASE"/>
</dbReference>
<dbReference type="PROSITE" id="PS51679">
    <property type="entry name" value="SAM_MT_C5"/>
    <property type="match status" value="1"/>
</dbReference>
<dbReference type="InterPro" id="IPR050390">
    <property type="entry name" value="C5-Methyltransferase"/>
</dbReference>
<dbReference type="InterPro" id="IPR029063">
    <property type="entry name" value="SAM-dependent_MTases_sf"/>
</dbReference>
<dbReference type="NCBIfam" id="TIGR00675">
    <property type="entry name" value="dcm"/>
    <property type="match status" value="1"/>
</dbReference>
<evidence type="ECO:0000256" key="4">
    <source>
        <dbReference type="ARBA" id="ARBA00022691"/>
    </source>
</evidence>
<evidence type="ECO:0000256" key="8">
    <source>
        <dbReference type="RuleBase" id="RU000416"/>
    </source>
</evidence>
<dbReference type="SUPFAM" id="SSF53335">
    <property type="entry name" value="S-adenosyl-L-methionine-dependent methyltransferases"/>
    <property type="match status" value="1"/>
</dbReference>
<keyword evidence="5" id="KW-0680">Restriction system</keyword>
<dbReference type="GO" id="GO:0009307">
    <property type="term" value="P:DNA restriction-modification system"/>
    <property type="evidence" value="ECO:0007669"/>
    <property type="project" value="UniProtKB-KW"/>
</dbReference>
<evidence type="ECO:0000256" key="5">
    <source>
        <dbReference type="ARBA" id="ARBA00022747"/>
    </source>
</evidence>
<dbReference type="AlphaFoldDB" id="A0A4U8YP21"/>
<feature type="active site" evidence="7">
    <location>
        <position position="132"/>
    </location>
</feature>
<evidence type="ECO:0000313" key="9">
    <source>
        <dbReference type="EMBL" id="VFQ42973.1"/>
    </source>
</evidence>
<protein>
    <recommendedName>
        <fullName evidence="1">DNA (cytosine-5-)-methyltransferase</fullName>
        <ecNumber evidence="1">2.1.1.37</ecNumber>
    </recommendedName>
</protein>
<reference evidence="9 10" key="1">
    <citation type="submission" date="2019-03" db="EMBL/GenBank/DDBJ databases">
        <authorList>
            <person name="Nijsse B."/>
        </authorList>
    </citation>
    <scope>NUCLEOTIDE SEQUENCE [LARGE SCALE GENOMIC DNA]</scope>
    <source>
        <strain evidence="9">Desulfoluna butyratoxydans MSL71</strain>
    </source>
</reference>
<keyword evidence="4 7" id="KW-0949">S-adenosyl-L-methionine</keyword>
<comment type="similarity">
    <text evidence="7 8">Belongs to the class I-like SAM-binding methyltransferase superfamily. C5-methyltransferase family.</text>
</comment>
<dbReference type="Gene3D" id="3.90.120.10">
    <property type="entry name" value="DNA Methylase, subunit A, domain 2"/>
    <property type="match status" value="1"/>
</dbReference>
<evidence type="ECO:0000256" key="2">
    <source>
        <dbReference type="ARBA" id="ARBA00022603"/>
    </source>
</evidence>
<evidence type="ECO:0000256" key="7">
    <source>
        <dbReference type="PROSITE-ProRule" id="PRU01016"/>
    </source>
</evidence>
<name>A0A4U8YP21_9BACT</name>
<dbReference type="GO" id="GO:0003677">
    <property type="term" value="F:DNA binding"/>
    <property type="evidence" value="ECO:0007669"/>
    <property type="project" value="TreeGrafter"/>
</dbReference>
<dbReference type="InterPro" id="IPR001525">
    <property type="entry name" value="C5_MeTfrase"/>
</dbReference>
<organism evidence="9 10">
    <name type="scientific">Desulfoluna butyratoxydans</name>
    <dbReference type="NCBI Taxonomy" id="231438"/>
    <lineage>
        <taxon>Bacteria</taxon>
        <taxon>Pseudomonadati</taxon>
        <taxon>Thermodesulfobacteriota</taxon>
        <taxon>Desulfobacteria</taxon>
        <taxon>Desulfobacterales</taxon>
        <taxon>Desulfolunaceae</taxon>
        <taxon>Desulfoluna</taxon>
    </lineage>
</organism>
<dbReference type="RefSeq" id="WP_218950931.1">
    <property type="nucleotide sequence ID" value="NZ_CAADHO010000001.1"/>
</dbReference>